<protein>
    <submittedName>
        <fullName evidence="2">Uncharacterized protein</fullName>
    </submittedName>
</protein>
<feature type="compositionally biased region" description="Polar residues" evidence="1">
    <location>
        <begin position="89"/>
        <end position="114"/>
    </location>
</feature>
<reference evidence="3" key="1">
    <citation type="journal article" date="2020" name="Stud. Mycol.">
        <title>101 Dothideomycetes genomes: A test case for predicting lifestyles and emergence of pathogens.</title>
        <authorList>
            <person name="Haridas S."/>
            <person name="Albert R."/>
            <person name="Binder M."/>
            <person name="Bloem J."/>
            <person name="LaButti K."/>
            <person name="Salamov A."/>
            <person name="Andreopoulos B."/>
            <person name="Baker S."/>
            <person name="Barry K."/>
            <person name="Bills G."/>
            <person name="Bluhm B."/>
            <person name="Cannon C."/>
            <person name="Castanera R."/>
            <person name="Culley D."/>
            <person name="Daum C."/>
            <person name="Ezra D."/>
            <person name="Gonzalez J."/>
            <person name="Henrissat B."/>
            <person name="Kuo A."/>
            <person name="Liang C."/>
            <person name="Lipzen A."/>
            <person name="Lutzoni F."/>
            <person name="Magnuson J."/>
            <person name="Mondo S."/>
            <person name="Nolan M."/>
            <person name="Ohm R."/>
            <person name="Pangilinan J."/>
            <person name="Park H.-J."/>
            <person name="Ramirez L."/>
            <person name="Alfaro M."/>
            <person name="Sun H."/>
            <person name="Tritt A."/>
            <person name="Yoshinaga Y."/>
            <person name="Zwiers L.-H."/>
            <person name="Turgeon B."/>
            <person name="Goodwin S."/>
            <person name="Spatafora J."/>
            <person name="Crous P."/>
            <person name="Grigoriev I."/>
        </authorList>
    </citation>
    <scope>NUCLEOTIDE SEQUENCE [LARGE SCALE GENOMIC DNA]</scope>
    <source>
        <strain evidence="3">CBS 304.66</strain>
    </source>
</reference>
<feature type="compositionally biased region" description="Basic and acidic residues" evidence="1">
    <location>
        <begin position="54"/>
        <end position="64"/>
    </location>
</feature>
<evidence type="ECO:0000313" key="3">
    <source>
        <dbReference type="Proteomes" id="UP000800093"/>
    </source>
</evidence>
<dbReference type="Proteomes" id="UP000800093">
    <property type="component" value="Unassembled WGS sequence"/>
</dbReference>
<proteinExistence type="predicted"/>
<dbReference type="OrthoDB" id="3797824at2759"/>
<evidence type="ECO:0000313" key="2">
    <source>
        <dbReference type="EMBL" id="KAF2270641.1"/>
    </source>
</evidence>
<dbReference type="AlphaFoldDB" id="A0A9P4NCC0"/>
<accession>A0A9P4NCC0</accession>
<sequence length="291" mass="31993">MYQRHIGPTMGALQRPLTREISVVYNCVSRNFHISARRLEDSRSNPPSEPNDAAQRESRRERLVKAYKQVAGLQRRGVPGRAGTAGGVSPNNTPKQTSIRMNASSQDASTNNRPMTGRPLIRKTAASPSSPLLRKEALNPSEPPGTMVRAPSTLRITRNARGPNMGGPNLRGRDRPKSASNRGGEMVPRARQKKRDGTKTGSGSGSAREDGKEESHRIEDSLSDAMVQQLLRLQRKMWDRKPYEPKYAHGSPAALELIEAGKRLFEGEKPKKKTIPGKLERTIGIVGMHGA</sequence>
<name>A0A9P4NCC0_9PLEO</name>
<dbReference type="EMBL" id="ML986579">
    <property type="protein sequence ID" value="KAF2270641.1"/>
    <property type="molecule type" value="Genomic_DNA"/>
</dbReference>
<comment type="caution">
    <text evidence="2">The sequence shown here is derived from an EMBL/GenBank/DDBJ whole genome shotgun (WGS) entry which is preliminary data.</text>
</comment>
<feature type="region of interest" description="Disordered" evidence="1">
    <location>
        <begin position="38"/>
        <end position="222"/>
    </location>
</feature>
<organism evidence="2 3">
    <name type="scientific">Lojkania enalia</name>
    <dbReference type="NCBI Taxonomy" id="147567"/>
    <lineage>
        <taxon>Eukaryota</taxon>
        <taxon>Fungi</taxon>
        <taxon>Dikarya</taxon>
        <taxon>Ascomycota</taxon>
        <taxon>Pezizomycotina</taxon>
        <taxon>Dothideomycetes</taxon>
        <taxon>Pleosporomycetidae</taxon>
        <taxon>Pleosporales</taxon>
        <taxon>Pleosporales incertae sedis</taxon>
        <taxon>Lojkania</taxon>
    </lineage>
</organism>
<feature type="compositionally biased region" description="Basic and acidic residues" evidence="1">
    <location>
        <begin position="207"/>
        <end position="220"/>
    </location>
</feature>
<gene>
    <name evidence="2" type="ORF">CC78DRAFT_528389</name>
</gene>
<evidence type="ECO:0000256" key="1">
    <source>
        <dbReference type="SAM" id="MobiDB-lite"/>
    </source>
</evidence>
<keyword evidence="3" id="KW-1185">Reference proteome</keyword>